<name>A0A0D6PIE9_9PROT</name>
<reference evidence="1 2" key="1">
    <citation type="submission" date="2012-11" db="EMBL/GenBank/DDBJ databases">
        <title>Whole genome sequence of Acidocella aminolytica 101 = DSM 11237.</title>
        <authorList>
            <person name="Azuma Y."/>
            <person name="Higashiura N."/>
            <person name="Hirakawa H."/>
            <person name="Matsushita K."/>
        </authorList>
    </citation>
    <scope>NUCLEOTIDE SEQUENCE [LARGE SCALE GENOMIC DNA]</scope>
    <source>
        <strain evidence="2">101 / DSM 11237</strain>
    </source>
</reference>
<comment type="caution">
    <text evidence="1">The sequence shown here is derived from an EMBL/GenBank/DDBJ whole genome shotgun (WGS) entry which is preliminary data.</text>
</comment>
<organism evidence="1 2">
    <name type="scientific">Acidocella aminolytica 101 = DSM 11237</name>
    <dbReference type="NCBI Taxonomy" id="1120923"/>
    <lineage>
        <taxon>Bacteria</taxon>
        <taxon>Pseudomonadati</taxon>
        <taxon>Pseudomonadota</taxon>
        <taxon>Alphaproteobacteria</taxon>
        <taxon>Acetobacterales</taxon>
        <taxon>Acidocellaceae</taxon>
        <taxon>Acidocella</taxon>
    </lineage>
</organism>
<accession>A0A0D6PIE9</accession>
<gene>
    <name evidence="1" type="ORF">Aam_093_012</name>
</gene>
<proteinExistence type="predicted"/>
<evidence type="ECO:0000313" key="2">
    <source>
        <dbReference type="Proteomes" id="UP000032668"/>
    </source>
</evidence>
<dbReference type="OrthoDB" id="9911303at2"/>
<dbReference type="AlphaFoldDB" id="A0A0D6PIE9"/>
<dbReference type="EMBL" id="BANC01000091">
    <property type="protein sequence ID" value="GAN81437.1"/>
    <property type="molecule type" value="Genomic_DNA"/>
</dbReference>
<keyword evidence="2" id="KW-1185">Reference proteome</keyword>
<dbReference type="RefSeq" id="WP_048879826.1">
    <property type="nucleotide sequence ID" value="NZ_BANC01000091.1"/>
</dbReference>
<evidence type="ECO:0000313" key="1">
    <source>
        <dbReference type="EMBL" id="GAN81437.1"/>
    </source>
</evidence>
<dbReference type="Proteomes" id="UP000032668">
    <property type="component" value="Unassembled WGS sequence"/>
</dbReference>
<protein>
    <submittedName>
        <fullName evidence="1">Uncharacterized protein</fullName>
    </submittedName>
</protein>
<sequence>MAGNIIGLARKADDFIIDRVLQPGVDRLGWWFGLPLFTLARLCTGAGTLAGLLWVRLFDRPYSVNFFEDMLCLGIMAGAAYLQINAQQANTPRRGHIAPAVRLSGLLWRTLWLLDLVLFPTQWPLESHAQLISNFVWTLLLVLPYWLICCHEAPPPEVRRELRFATIPVR</sequence>